<reference evidence="2" key="1">
    <citation type="submission" date="2018-02" db="EMBL/GenBank/DDBJ databases">
        <title>Rhizophora mucronata_Transcriptome.</title>
        <authorList>
            <person name="Meera S.P."/>
            <person name="Sreeshan A."/>
            <person name="Augustine A."/>
        </authorList>
    </citation>
    <scope>NUCLEOTIDE SEQUENCE</scope>
    <source>
        <tissue evidence="2">Leaf</tissue>
    </source>
</reference>
<protein>
    <submittedName>
        <fullName evidence="2">Uncharacterized protein</fullName>
    </submittedName>
</protein>
<sequence>MFFFRIQDREKRSSKQRCLC</sequence>
<evidence type="ECO:0000313" key="2">
    <source>
        <dbReference type="EMBL" id="MBX34526.1"/>
    </source>
</evidence>
<dbReference type="EMBL" id="GGEC01054042">
    <property type="protein sequence ID" value="MBX34526.1"/>
    <property type="molecule type" value="Transcribed_RNA"/>
</dbReference>
<dbReference type="AlphaFoldDB" id="A0A2P2MWC6"/>
<feature type="region of interest" description="Disordered" evidence="1">
    <location>
        <begin position="1"/>
        <end position="20"/>
    </location>
</feature>
<evidence type="ECO:0000256" key="1">
    <source>
        <dbReference type="SAM" id="MobiDB-lite"/>
    </source>
</evidence>
<organism evidence="2">
    <name type="scientific">Rhizophora mucronata</name>
    <name type="common">Asiatic mangrove</name>
    <dbReference type="NCBI Taxonomy" id="61149"/>
    <lineage>
        <taxon>Eukaryota</taxon>
        <taxon>Viridiplantae</taxon>
        <taxon>Streptophyta</taxon>
        <taxon>Embryophyta</taxon>
        <taxon>Tracheophyta</taxon>
        <taxon>Spermatophyta</taxon>
        <taxon>Magnoliopsida</taxon>
        <taxon>eudicotyledons</taxon>
        <taxon>Gunneridae</taxon>
        <taxon>Pentapetalae</taxon>
        <taxon>rosids</taxon>
        <taxon>fabids</taxon>
        <taxon>Malpighiales</taxon>
        <taxon>Rhizophoraceae</taxon>
        <taxon>Rhizophora</taxon>
    </lineage>
</organism>
<name>A0A2P2MWC6_RHIMU</name>
<proteinExistence type="predicted"/>
<feature type="compositionally biased region" description="Basic and acidic residues" evidence="1">
    <location>
        <begin position="1"/>
        <end position="13"/>
    </location>
</feature>
<accession>A0A2P2MWC6</accession>